<feature type="signal peptide" evidence="1">
    <location>
        <begin position="1"/>
        <end position="19"/>
    </location>
</feature>
<dbReference type="EMBL" id="JAWWNJ010000149">
    <property type="protein sequence ID" value="KAK6981540.1"/>
    <property type="molecule type" value="Genomic_DNA"/>
</dbReference>
<accession>A0AAV9ZGZ9</accession>
<dbReference type="AlphaFoldDB" id="A0AAV9ZGZ9"/>
<evidence type="ECO:0000256" key="1">
    <source>
        <dbReference type="SAM" id="SignalP"/>
    </source>
</evidence>
<gene>
    <name evidence="2" type="ORF">R3P38DRAFT_3460000</name>
</gene>
<proteinExistence type="predicted"/>
<organism evidence="2 3">
    <name type="scientific">Favolaschia claudopus</name>
    <dbReference type="NCBI Taxonomy" id="2862362"/>
    <lineage>
        <taxon>Eukaryota</taxon>
        <taxon>Fungi</taxon>
        <taxon>Dikarya</taxon>
        <taxon>Basidiomycota</taxon>
        <taxon>Agaricomycotina</taxon>
        <taxon>Agaricomycetes</taxon>
        <taxon>Agaricomycetidae</taxon>
        <taxon>Agaricales</taxon>
        <taxon>Marasmiineae</taxon>
        <taxon>Mycenaceae</taxon>
        <taxon>Favolaschia</taxon>
    </lineage>
</organism>
<sequence>MAPKYWLLTALPAISGLLATSDYDEMASARSERRSIMREGKVLGSVTNLFRTKPSFMALVSLVSSSLWRTFQWLHFEDRIISNLHAALNPDVRGFKQRVTNVFAHTFPHPAPRDDGYKTSTESTYTPNDTLVAGAHGCMIRCDSIGRGCPKSASTLTCALVLSLRVDSITHRRGYGCWEDAGVIYAAGKRLRDGWTNRGRRWKRRWNADEVAGEGEEDGGKDERFGWSWFRVHYLSDAPDMVFEDEDSGSQAGVLPHCRGVTLQNNRPQPALTSRFVLLLAQRPGGACTRVGDDDGGASEMLAGVDRAKAPGSRAGYVESHYVVWGKRRNKVYGAVTSIADVQCFQTPPSYSGWFVPAKGRAAWVELLGGSYGWGWGRACGPVYRSECLEPAAGLLEDVSCPPIPYHWKGDVPVVWGAGHSVMHVGLRVASVCMAVEFSSNAKNQMDNAFYKAMRGPGPRCRAVAILHRRREDLDEGEDALDSGVHTQAALGCDAELIVSPSCRSQLSRAVSYRVGDLPLLDVVVLAPLDFLVGETIDVCWGWSKHGVGGWHVVTRRMWMLVDVTVTDDSPTYRRRNAMRTSAHNIFVVQVALRFGLYVPTLFPKYGWSHGGNDRTGSATTMPTLSTSSNYNAMATSPFPWPPLPSACAGLEGRMEAGAMFRGCVASDSDIVLQFCCHEVGSTATFVNMTCGCPFNDVFVPGNYKLFMDCTTENEKGSLCQWIPRPGDPSSDPRPSWDLKLMLTGILWGIWSVLRMMIGM</sequence>
<evidence type="ECO:0000313" key="2">
    <source>
        <dbReference type="EMBL" id="KAK6981540.1"/>
    </source>
</evidence>
<name>A0AAV9ZGZ9_9AGAR</name>
<comment type="caution">
    <text evidence="2">The sequence shown here is derived from an EMBL/GenBank/DDBJ whole genome shotgun (WGS) entry which is preliminary data.</text>
</comment>
<keyword evidence="1" id="KW-0732">Signal</keyword>
<evidence type="ECO:0000313" key="3">
    <source>
        <dbReference type="Proteomes" id="UP001362999"/>
    </source>
</evidence>
<protein>
    <submittedName>
        <fullName evidence="2">Uncharacterized protein</fullName>
    </submittedName>
</protein>
<dbReference type="Proteomes" id="UP001362999">
    <property type="component" value="Unassembled WGS sequence"/>
</dbReference>
<reference evidence="2 3" key="1">
    <citation type="journal article" date="2024" name="J Genomics">
        <title>Draft genome sequencing and assembly of Favolaschia claudopus CIRM-BRFM 2984 isolated from oak limbs.</title>
        <authorList>
            <person name="Navarro D."/>
            <person name="Drula E."/>
            <person name="Chaduli D."/>
            <person name="Cazenave R."/>
            <person name="Ahrendt S."/>
            <person name="Wang J."/>
            <person name="Lipzen A."/>
            <person name="Daum C."/>
            <person name="Barry K."/>
            <person name="Grigoriev I.V."/>
            <person name="Favel A."/>
            <person name="Rosso M.N."/>
            <person name="Martin F."/>
        </authorList>
    </citation>
    <scope>NUCLEOTIDE SEQUENCE [LARGE SCALE GENOMIC DNA]</scope>
    <source>
        <strain evidence="2 3">CIRM-BRFM 2984</strain>
    </source>
</reference>
<feature type="chain" id="PRO_5043776820" evidence="1">
    <location>
        <begin position="20"/>
        <end position="760"/>
    </location>
</feature>
<keyword evidence="3" id="KW-1185">Reference proteome</keyword>